<dbReference type="Proteomes" id="UP000233080">
    <property type="component" value="Unassembled WGS sequence"/>
</dbReference>
<evidence type="ECO:0000256" key="1">
    <source>
        <dbReference type="ARBA" id="ARBA00004647"/>
    </source>
</evidence>
<dbReference type="Pfam" id="PF13931">
    <property type="entry name" value="Microtub_bind"/>
    <property type="match status" value="1"/>
</dbReference>
<dbReference type="PROSITE" id="PS00411">
    <property type="entry name" value="KINESIN_MOTOR_1"/>
    <property type="match status" value="1"/>
</dbReference>
<dbReference type="GO" id="GO:0005524">
    <property type="term" value="F:ATP binding"/>
    <property type="evidence" value="ECO:0007669"/>
    <property type="project" value="UniProtKB-UniRule"/>
</dbReference>
<dbReference type="GO" id="GO:0051301">
    <property type="term" value="P:cell division"/>
    <property type="evidence" value="ECO:0007669"/>
    <property type="project" value="UniProtKB-KW"/>
</dbReference>
<dbReference type="GO" id="GO:0000922">
    <property type="term" value="C:spindle pole"/>
    <property type="evidence" value="ECO:0007669"/>
    <property type="project" value="UniProtKB-SubCell"/>
</dbReference>
<name>A0A2K5I8I6_COLAP</name>
<dbReference type="InterPro" id="IPR047241">
    <property type="entry name" value="KIF11-like_kin_motor_dom"/>
</dbReference>
<dbReference type="GO" id="GO:0007018">
    <property type="term" value="P:microtubule-based movement"/>
    <property type="evidence" value="ECO:0007669"/>
    <property type="project" value="InterPro"/>
</dbReference>
<feature type="domain" description="Kinesin motor" evidence="18">
    <location>
        <begin position="18"/>
        <end position="359"/>
    </location>
</feature>
<comment type="similarity">
    <text evidence="13">Belongs to the TRAFAC class myosin-kinesin ATPase superfamily. Kinesin family. KIN-5/BimC subfamily.</text>
</comment>
<evidence type="ECO:0000313" key="20">
    <source>
        <dbReference type="Proteomes" id="UP000233080"/>
    </source>
</evidence>
<keyword evidence="4" id="KW-0132">Cell division</keyword>
<evidence type="ECO:0000256" key="6">
    <source>
        <dbReference type="ARBA" id="ARBA00022741"/>
    </source>
</evidence>
<dbReference type="CDD" id="cd01364">
    <property type="entry name" value="KISc_BimC_Eg5"/>
    <property type="match status" value="1"/>
</dbReference>
<dbReference type="GO" id="GO:0090307">
    <property type="term" value="P:mitotic spindle assembly"/>
    <property type="evidence" value="ECO:0007669"/>
    <property type="project" value="TreeGrafter"/>
</dbReference>
<keyword evidence="3" id="KW-0597">Phosphoprotein</keyword>
<evidence type="ECO:0000259" key="18">
    <source>
        <dbReference type="PROSITE" id="PS50067"/>
    </source>
</evidence>
<dbReference type="GO" id="GO:0005876">
    <property type="term" value="C:spindle microtubule"/>
    <property type="evidence" value="ECO:0007669"/>
    <property type="project" value="TreeGrafter"/>
</dbReference>
<dbReference type="STRING" id="336983.ENSCANP00000012948"/>
<dbReference type="PRINTS" id="PR00380">
    <property type="entry name" value="KINESINHEAVY"/>
</dbReference>
<reference evidence="19" key="1">
    <citation type="submission" date="2025-08" db="UniProtKB">
        <authorList>
            <consortium name="Ensembl"/>
        </authorList>
    </citation>
    <scope>IDENTIFICATION</scope>
</reference>
<dbReference type="Ensembl" id="ENSCANT00000035860.1">
    <property type="protein sequence ID" value="ENSCANP00000012948.1"/>
    <property type="gene ID" value="ENSCANG00000029864.1"/>
</dbReference>
<dbReference type="InterPro" id="IPR001752">
    <property type="entry name" value="Kinesin_motor_dom"/>
</dbReference>
<dbReference type="InterPro" id="IPR036961">
    <property type="entry name" value="Kinesin_motor_dom_sf"/>
</dbReference>
<evidence type="ECO:0000256" key="7">
    <source>
        <dbReference type="ARBA" id="ARBA00022776"/>
    </source>
</evidence>
<evidence type="ECO:0000256" key="14">
    <source>
        <dbReference type="ARBA" id="ARBA00073218"/>
    </source>
</evidence>
<feature type="coiled-coil region" evidence="17">
    <location>
        <begin position="368"/>
        <end position="505"/>
    </location>
</feature>
<keyword evidence="7" id="KW-0498">Mitosis</keyword>
<evidence type="ECO:0000313" key="19">
    <source>
        <dbReference type="Ensembl" id="ENSCANP00000012948.1"/>
    </source>
</evidence>
<dbReference type="SUPFAM" id="SSF52540">
    <property type="entry name" value="P-loop containing nucleoside triphosphate hydrolases"/>
    <property type="match status" value="1"/>
</dbReference>
<keyword evidence="12" id="KW-0131">Cell cycle</keyword>
<dbReference type="SMART" id="SM00129">
    <property type="entry name" value="KISc"/>
    <property type="match status" value="1"/>
</dbReference>
<feature type="binding site" evidence="16">
    <location>
        <begin position="105"/>
        <end position="112"/>
    </location>
    <ligand>
        <name>ATP</name>
        <dbReference type="ChEBI" id="CHEBI:30616"/>
    </ligand>
</feature>
<dbReference type="InterPro" id="IPR019821">
    <property type="entry name" value="Kinesin_motor_CS"/>
</dbReference>
<dbReference type="AlphaFoldDB" id="A0A2K5I8I6"/>
<protein>
    <recommendedName>
        <fullName evidence="14">Kinesin-like protein KIF11</fullName>
    </recommendedName>
    <alternativeName>
        <fullName evidence="15">Kinesin-related motor protein Eg5</fullName>
    </alternativeName>
</protein>
<keyword evidence="5" id="KW-0493">Microtubule</keyword>
<comment type="subcellular location">
    <subcellularLocation>
        <location evidence="1">Cytoplasm</location>
        <location evidence="1">Cytoskeleton</location>
        <location evidence="1">Spindle pole</location>
    </subcellularLocation>
</comment>
<evidence type="ECO:0000256" key="3">
    <source>
        <dbReference type="ARBA" id="ARBA00022553"/>
    </source>
</evidence>
<dbReference type="GO" id="GO:0072686">
    <property type="term" value="C:mitotic spindle"/>
    <property type="evidence" value="ECO:0007669"/>
    <property type="project" value="TreeGrafter"/>
</dbReference>
<dbReference type="GO" id="GO:0051231">
    <property type="term" value="P:spindle elongation"/>
    <property type="evidence" value="ECO:0007669"/>
    <property type="project" value="TreeGrafter"/>
</dbReference>
<dbReference type="PROSITE" id="PS50067">
    <property type="entry name" value="KINESIN_MOTOR_2"/>
    <property type="match status" value="1"/>
</dbReference>
<evidence type="ECO:0000256" key="4">
    <source>
        <dbReference type="ARBA" id="ARBA00022618"/>
    </source>
</evidence>
<keyword evidence="8 16" id="KW-0067">ATP-binding</keyword>
<dbReference type="InterPro" id="IPR047149">
    <property type="entry name" value="KIF11-like"/>
</dbReference>
<dbReference type="InterPro" id="IPR027417">
    <property type="entry name" value="P-loop_NTPase"/>
</dbReference>
<keyword evidence="9 17" id="KW-0175">Coiled coil</keyword>
<keyword evidence="11" id="KW-0206">Cytoskeleton</keyword>
<evidence type="ECO:0000256" key="16">
    <source>
        <dbReference type="PROSITE-ProRule" id="PRU00283"/>
    </source>
</evidence>
<organism evidence="19 20">
    <name type="scientific">Colobus angolensis palliatus</name>
    <name type="common">Peters' Angolan colobus</name>
    <dbReference type="NCBI Taxonomy" id="336983"/>
    <lineage>
        <taxon>Eukaryota</taxon>
        <taxon>Metazoa</taxon>
        <taxon>Chordata</taxon>
        <taxon>Craniata</taxon>
        <taxon>Vertebrata</taxon>
        <taxon>Euteleostomi</taxon>
        <taxon>Mammalia</taxon>
        <taxon>Eutheria</taxon>
        <taxon>Euarchontoglires</taxon>
        <taxon>Primates</taxon>
        <taxon>Haplorrhini</taxon>
        <taxon>Catarrhini</taxon>
        <taxon>Cercopithecidae</taxon>
        <taxon>Colobinae</taxon>
        <taxon>Colobus</taxon>
    </lineage>
</organism>
<reference evidence="19" key="2">
    <citation type="submission" date="2025-09" db="UniProtKB">
        <authorList>
            <consortium name="Ensembl"/>
        </authorList>
    </citation>
    <scope>IDENTIFICATION</scope>
</reference>
<evidence type="ECO:0000256" key="2">
    <source>
        <dbReference type="ARBA" id="ARBA00022490"/>
    </source>
</evidence>
<dbReference type="InterPro" id="IPR025901">
    <property type="entry name" value="Kinesin-assoc_MT-bd_dom"/>
</dbReference>
<proteinExistence type="inferred from homology"/>
<evidence type="ECO:0000256" key="9">
    <source>
        <dbReference type="ARBA" id="ARBA00023054"/>
    </source>
</evidence>
<evidence type="ECO:0000256" key="12">
    <source>
        <dbReference type="ARBA" id="ARBA00023306"/>
    </source>
</evidence>
<keyword evidence="10 16" id="KW-0505">Motor protein</keyword>
<dbReference type="Pfam" id="PF00225">
    <property type="entry name" value="Kinesin"/>
    <property type="match status" value="1"/>
</dbReference>
<dbReference type="PANTHER" id="PTHR47970:SF26">
    <property type="entry name" value="KINESIN-LIKE PROTEIN KIF11"/>
    <property type="match status" value="1"/>
</dbReference>
<keyword evidence="6 16" id="KW-0547">Nucleotide-binding</keyword>
<dbReference type="PANTHER" id="PTHR47970">
    <property type="entry name" value="KINESIN-LIKE PROTEIN KIF11"/>
    <property type="match status" value="1"/>
</dbReference>
<dbReference type="GO" id="GO:0008574">
    <property type="term" value="F:plus-end-directed microtubule motor activity"/>
    <property type="evidence" value="ECO:0007669"/>
    <property type="project" value="TreeGrafter"/>
</dbReference>
<sequence length="1013" mass="114331">MASQPNSSAKKKEEKGKNIQVVVRCRPFNLAERKASAHSIVECDPVRKEVSVRTGGLADKSSRKTYTFDMVFGASTKQIDVYRSVVCPILDEVIMGYNCTIFAYGQTGTGKTFTMEGERSPNEEYTWEEDPLAGIIPRTLHQIFEKLTDNGTEFSVKVSLLEIYNEELFDLLNPSSDVSERLQMFDDPRNKRGVIIKGLEEITVHNKDEVYQILEKGAAKRTTAATLMNAYSSRSHSVFSVTIHMKETTIDGEELVKIGKLNLVDLAGSENIGRSGAVDKRAREAGNINQSLLTLGRVITALVERTPHVPYRESKLTRILQDSLGGRTRTSIIATISPASLNLEETLSTLEYAHRAKNILNKPEVNQKLTKKALIKEYTEEIERLKRDLAAAREKNGVYISEENFRVMSGKLTVQEEQIVELIEKIGAVEEELNRVTELFMDNKNELDQCKSDLQNKTQELETTQKHLQETKLQLVKEEYITSALESTEEKLHDAASKLLNTVEETTKDVSDLHSKLDRKKAVDQHNAEAQDIFGKNLNSLFNNMEELIKDGSSKQKAMLEVHKTLFGNLLSSSVSALDTITTVALGSLTSIPENVSTHVSQIFNMILKEQSLAAESKTVLQELINVLKTDLLTSLETILSPTVVSILKINSQLKHIFKTSLTVADKIEDQKKELDGFLCILCNNLHELQENTISSLVESQKQCGNLTEDLKTIKQTHSQELCQLINLWTERFCALEEKCENIQKPLSSVQENIQHCIRMIIKNGTFHSKRFPIWMINYIVRENMILNKTLATLILVINTCLHHLQVVNQCCKASSSDITEKSNGHKAAHERQHNIFLDQMTIDEEKLIAQNLELNETIKIGLTKLNCFLEQDLKLDIPTGTTPQRKNYLYPSTLVRTEPREHLLDQLKRKQPELLMMLNSSENNKEEIIPDVDVEKAVLGQYTEEPLSQEPSVDAGVDCSSIGGVPFFQHKKSHGKDKENRGINTLERSKVEETTEHLVTKSRLPLRAQINL</sequence>
<accession>A0A2K5I8I6</accession>
<dbReference type="Gene3D" id="3.40.850.10">
    <property type="entry name" value="Kinesin motor domain"/>
    <property type="match status" value="1"/>
</dbReference>
<evidence type="ECO:0000256" key="5">
    <source>
        <dbReference type="ARBA" id="ARBA00022701"/>
    </source>
</evidence>
<dbReference type="FunFam" id="3.40.850.10:FF:000035">
    <property type="entry name" value="Kinesin-like protein KIF11"/>
    <property type="match status" value="1"/>
</dbReference>
<dbReference type="GO" id="GO:0005634">
    <property type="term" value="C:nucleus"/>
    <property type="evidence" value="ECO:0007669"/>
    <property type="project" value="TreeGrafter"/>
</dbReference>
<evidence type="ECO:0000256" key="11">
    <source>
        <dbReference type="ARBA" id="ARBA00023212"/>
    </source>
</evidence>
<dbReference type="GO" id="GO:0008017">
    <property type="term" value="F:microtubule binding"/>
    <property type="evidence" value="ECO:0007669"/>
    <property type="project" value="InterPro"/>
</dbReference>
<keyword evidence="20" id="KW-1185">Reference proteome</keyword>
<evidence type="ECO:0000256" key="13">
    <source>
        <dbReference type="ARBA" id="ARBA00034704"/>
    </source>
</evidence>
<dbReference type="OMA" id="YMSAENY"/>
<evidence type="ECO:0000256" key="15">
    <source>
        <dbReference type="ARBA" id="ARBA00082959"/>
    </source>
</evidence>
<keyword evidence="2" id="KW-0963">Cytoplasm</keyword>
<evidence type="ECO:0000256" key="17">
    <source>
        <dbReference type="SAM" id="Coils"/>
    </source>
</evidence>
<evidence type="ECO:0000256" key="8">
    <source>
        <dbReference type="ARBA" id="ARBA00022840"/>
    </source>
</evidence>
<evidence type="ECO:0000256" key="10">
    <source>
        <dbReference type="ARBA" id="ARBA00023175"/>
    </source>
</evidence>